<name>A0A512T1L9_9MICO</name>
<dbReference type="RefSeq" id="WP_147064775.1">
    <property type="nucleotide sequence ID" value="NZ_BAABDN010000001.1"/>
</dbReference>
<evidence type="ECO:0000313" key="1">
    <source>
        <dbReference type="EMBL" id="GEQ14054.1"/>
    </source>
</evidence>
<dbReference type="SUPFAM" id="SSF109854">
    <property type="entry name" value="DinB/YfiT-like putative metalloenzymes"/>
    <property type="match status" value="1"/>
</dbReference>
<protein>
    <recommendedName>
        <fullName evidence="3">Mini-circle protein</fullName>
    </recommendedName>
</protein>
<sequence>MPAQDPTLLRALDGARRHVLDQLEGLDDEALRRPVLPSGWTCLGLVRHLTLSDERYWFEVVVAGGPLDWWPEGERGDWRVGADESAQDVVAAYRSAIAASDRILAGVSLEAAPLRREPEWPPERFADVRSVVQHVVVETATHAGQLDVVRELLDGRQYIVL</sequence>
<dbReference type="EMBL" id="BKBA01000008">
    <property type="protein sequence ID" value="GEQ14054.1"/>
    <property type="molecule type" value="Genomic_DNA"/>
</dbReference>
<reference evidence="1 2" key="1">
    <citation type="submission" date="2019-07" db="EMBL/GenBank/DDBJ databases">
        <title>Whole genome shotgun sequence of Knoellia locipacati NBRC 109775.</title>
        <authorList>
            <person name="Hosoyama A."/>
            <person name="Uohara A."/>
            <person name="Ohji S."/>
            <person name="Ichikawa N."/>
        </authorList>
    </citation>
    <scope>NUCLEOTIDE SEQUENCE [LARGE SCALE GENOMIC DNA]</scope>
    <source>
        <strain evidence="1 2">NBRC 109775</strain>
    </source>
</reference>
<proteinExistence type="predicted"/>
<dbReference type="InterPro" id="IPR034660">
    <property type="entry name" value="DinB/YfiT-like"/>
</dbReference>
<dbReference type="Pfam" id="PF04978">
    <property type="entry name" value="MST"/>
    <property type="match status" value="1"/>
</dbReference>
<comment type="caution">
    <text evidence="1">The sequence shown here is derived from an EMBL/GenBank/DDBJ whole genome shotgun (WGS) entry which is preliminary data.</text>
</comment>
<dbReference type="Proteomes" id="UP000321793">
    <property type="component" value="Unassembled WGS sequence"/>
</dbReference>
<accession>A0A512T1L9</accession>
<evidence type="ECO:0000313" key="2">
    <source>
        <dbReference type="Proteomes" id="UP000321793"/>
    </source>
</evidence>
<dbReference type="AlphaFoldDB" id="A0A512T1L9"/>
<organism evidence="1 2">
    <name type="scientific">Knoellia locipacati</name>
    <dbReference type="NCBI Taxonomy" id="882824"/>
    <lineage>
        <taxon>Bacteria</taxon>
        <taxon>Bacillati</taxon>
        <taxon>Actinomycetota</taxon>
        <taxon>Actinomycetes</taxon>
        <taxon>Micrococcales</taxon>
        <taxon>Intrasporangiaceae</taxon>
        <taxon>Knoellia</taxon>
    </lineage>
</organism>
<dbReference type="OrthoDB" id="4548523at2"/>
<gene>
    <name evidence="1" type="ORF">KLO01_21010</name>
</gene>
<keyword evidence="2" id="KW-1185">Reference proteome</keyword>
<dbReference type="InterPro" id="IPR007061">
    <property type="entry name" value="MST-like"/>
</dbReference>
<dbReference type="Gene3D" id="1.20.120.450">
    <property type="entry name" value="dinb family like domain"/>
    <property type="match status" value="1"/>
</dbReference>
<evidence type="ECO:0008006" key="3">
    <source>
        <dbReference type="Google" id="ProtNLM"/>
    </source>
</evidence>